<protein>
    <submittedName>
        <fullName evidence="3">Alpha/beta hydrolase family protein</fullName>
    </submittedName>
</protein>
<reference evidence="3 4" key="1">
    <citation type="submission" date="2018-11" db="EMBL/GenBank/DDBJ databases">
        <title>Sequencing the genomes of 1000 actinobacteria strains.</title>
        <authorList>
            <person name="Klenk H.-P."/>
        </authorList>
    </citation>
    <scope>NUCLEOTIDE SEQUENCE [LARGE SCALE GENOMIC DNA]</scope>
    <source>
        <strain evidence="3 4">DSM 12652</strain>
    </source>
</reference>
<dbReference type="InterPro" id="IPR049492">
    <property type="entry name" value="BD-FAE-like_dom"/>
</dbReference>
<dbReference type="Pfam" id="PF20434">
    <property type="entry name" value="BD-FAE"/>
    <property type="match status" value="1"/>
</dbReference>
<evidence type="ECO:0000313" key="4">
    <source>
        <dbReference type="Proteomes" id="UP000281738"/>
    </source>
</evidence>
<evidence type="ECO:0000259" key="2">
    <source>
        <dbReference type="Pfam" id="PF20434"/>
    </source>
</evidence>
<dbReference type="Gene3D" id="3.40.50.1820">
    <property type="entry name" value="alpha/beta hydrolase"/>
    <property type="match status" value="1"/>
</dbReference>
<proteinExistence type="predicted"/>
<name>A0A3N2CP45_9ACTN</name>
<sequence length="238" mass="25306">MTGALPDATLRWADHDDGVLDVHLPGGRLPRQAARTVLLVHGGFWKSAHDRRHTREQARALADLGWVVATPEYRRVGAGGGWPTTGRDVRRALDLLPELLGRIGVRSGPTWAMGHSAGGQLVLWLAATGAPLDGVVALAPVADLAEALRLDLGDGATAALLGDQPVGEADPVTLLDRRPPYDVRVVHGSADEAVPLPLSRGLVERHPWIDLTELDTDHMSLIDPGSDAWPTVVAQLPG</sequence>
<dbReference type="Proteomes" id="UP000281738">
    <property type="component" value="Unassembled WGS sequence"/>
</dbReference>
<organism evidence="3 4">
    <name type="scientific">Nocardioides aurantiacus</name>
    <dbReference type="NCBI Taxonomy" id="86796"/>
    <lineage>
        <taxon>Bacteria</taxon>
        <taxon>Bacillati</taxon>
        <taxon>Actinomycetota</taxon>
        <taxon>Actinomycetes</taxon>
        <taxon>Propionibacteriales</taxon>
        <taxon>Nocardioidaceae</taxon>
        <taxon>Nocardioides</taxon>
    </lineage>
</organism>
<dbReference type="InterPro" id="IPR029058">
    <property type="entry name" value="AB_hydrolase_fold"/>
</dbReference>
<gene>
    <name evidence="3" type="ORF">EDD33_0119</name>
</gene>
<dbReference type="InterPro" id="IPR050300">
    <property type="entry name" value="GDXG_lipolytic_enzyme"/>
</dbReference>
<dbReference type="EMBL" id="RKHO01000001">
    <property type="protein sequence ID" value="ROR89299.1"/>
    <property type="molecule type" value="Genomic_DNA"/>
</dbReference>
<dbReference type="GO" id="GO:0016787">
    <property type="term" value="F:hydrolase activity"/>
    <property type="evidence" value="ECO:0007669"/>
    <property type="project" value="UniProtKB-KW"/>
</dbReference>
<keyword evidence="4" id="KW-1185">Reference proteome</keyword>
<dbReference type="OrthoDB" id="255603at2"/>
<feature type="domain" description="BD-FAE-like" evidence="2">
    <location>
        <begin position="20"/>
        <end position="203"/>
    </location>
</feature>
<dbReference type="SUPFAM" id="SSF53474">
    <property type="entry name" value="alpha/beta-Hydrolases"/>
    <property type="match status" value="1"/>
</dbReference>
<accession>A0A3N2CP45</accession>
<keyword evidence="1 3" id="KW-0378">Hydrolase</keyword>
<dbReference type="PANTHER" id="PTHR48081:SF33">
    <property type="entry name" value="KYNURENINE FORMAMIDASE"/>
    <property type="match status" value="1"/>
</dbReference>
<evidence type="ECO:0000313" key="3">
    <source>
        <dbReference type="EMBL" id="ROR89299.1"/>
    </source>
</evidence>
<evidence type="ECO:0000256" key="1">
    <source>
        <dbReference type="ARBA" id="ARBA00022801"/>
    </source>
</evidence>
<dbReference type="PANTHER" id="PTHR48081">
    <property type="entry name" value="AB HYDROLASE SUPERFAMILY PROTEIN C4A8.06C"/>
    <property type="match status" value="1"/>
</dbReference>
<dbReference type="AlphaFoldDB" id="A0A3N2CP45"/>
<comment type="caution">
    <text evidence="3">The sequence shown here is derived from an EMBL/GenBank/DDBJ whole genome shotgun (WGS) entry which is preliminary data.</text>
</comment>
<dbReference type="RefSeq" id="WP_123388688.1">
    <property type="nucleotide sequence ID" value="NZ_RKHO01000001.1"/>
</dbReference>